<gene>
    <name evidence="1" type="ORF">FAEUMB_32100</name>
</gene>
<reference evidence="1 2" key="1">
    <citation type="journal article" date="2018" name="Int. J. Syst. Evol. Microbiol.">
        <title>Draft Genome Sequence of Faecalimonas umbilicata JCM 30896T, an Acetate-Producing Bacterium Isolated from Human Feces.</title>
        <authorList>
            <person name="Sakamoto M."/>
            <person name="Ikeyama N."/>
            <person name="Yuki M."/>
            <person name="Ohkuma M."/>
        </authorList>
    </citation>
    <scope>NUCLEOTIDE SEQUENCE [LARGE SCALE GENOMIC DNA]</scope>
    <source>
        <strain evidence="1 2">EGH7</strain>
    </source>
</reference>
<evidence type="ECO:0000313" key="2">
    <source>
        <dbReference type="Proteomes" id="UP000702954"/>
    </source>
</evidence>
<name>A0ABQ0R1P1_9FIRM</name>
<accession>A0ABQ0R1P1</accession>
<dbReference type="EMBL" id="BHEO01000008">
    <property type="protein sequence ID" value="GBU06669.1"/>
    <property type="molecule type" value="Genomic_DNA"/>
</dbReference>
<dbReference type="Proteomes" id="UP000702954">
    <property type="component" value="Unassembled WGS sequence"/>
</dbReference>
<protein>
    <submittedName>
        <fullName evidence="1">Uncharacterized protein</fullName>
    </submittedName>
</protein>
<sequence>MVRSISGYQKLHVRDVYQIQNRYARHNLYAVNQAQIRKNLIRIQKLKEDCRYLVSMQIRSRETLLEREKALVKEELYLKQKQRVQEHVAELEPYQKVQQLEQELKEIQYGNRFEEVLDEWNACRKIARTYGGFRGNPGKTGGDPGRKRLIRQIKKIDAERKEQNLAYGIFQCQKKKPGYKNQRKEGRYGRNKIVFTGRIKGIPICVARWQEIDINTIRNILGKRDGMEETGMDVSLCVRWHSG</sequence>
<keyword evidence="2" id="KW-1185">Reference proteome</keyword>
<proteinExistence type="predicted"/>
<evidence type="ECO:0000313" key="1">
    <source>
        <dbReference type="EMBL" id="GBU06669.1"/>
    </source>
</evidence>
<organism evidence="1 2">
    <name type="scientific">Faecalimonas umbilicata</name>
    <dbReference type="NCBI Taxonomy" id="1912855"/>
    <lineage>
        <taxon>Bacteria</taxon>
        <taxon>Bacillati</taxon>
        <taxon>Bacillota</taxon>
        <taxon>Clostridia</taxon>
        <taxon>Lachnospirales</taxon>
        <taxon>Lachnospiraceae</taxon>
        <taxon>Faecalimonas</taxon>
    </lineage>
</organism>
<comment type="caution">
    <text evidence="1">The sequence shown here is derived from an EMBL/GenBank/DDBJ whole genome shotgun (WGS) entry which is preliminary data.</text>
</comment>